<feature type="transmembrane region" description="Helical" evidence="1">
    <location>
        <begin position="200"/>
        <end position="216"/>
    </location>
</feature>
<reference evidence="3" key="1">
    <citation type="submission" date="2022-10" db="EMBL/GenBank/DDBJ databases">
        <title>The complete genomes of actinobacterial strains from the NBC collection.</title>
        <authorList>
            <person name="Joergensen T.S."/>
            <person name="Alvarez Arevalo M."/>
            <person name="Sterndorff E.B."/>
            <person name="Faurdal D."/>
            <person name="Vuksanovic O."/>
            <person name="Mourched A.-S."/>
            <person name="Charusanti P."/>
            <person name="Shaw S."/>
            <person name="Blin K."/>
            <person name="Weber T."/>
        </authorList>
    </citation>
    <scope>NUCLEOTIDE SEQUENCE</scope>
    <source>
        <strain evidence="3">NBC_01393</strain>
    </source>
</reference>
<keyword evidence="1" id="KW-0812">Transmembrane</keyword>
<protein>
    <submittedName>
        <fullName evidence="3">Fatty acid desaturase</fullName>
    </submittedName>
</protein>
<proteinExistence type="predicted"/>
<accession>A0AAU3I206</accession>
<dbReference type="AlphaFoldDB" id="A0AAU3I206"/>
<dbReference type="GO" id="GO:0042284">
    <property type="term" value="F:sphingolipid delta-4 desaturase activity"/>
    <property type="evidence" value="ECO:0007669"/>
    <property type="project" value="TreeGrafter"/>
</dbReference>
<dbReference type="PANTHER" id="PTHR12879">
    <property type="entry name" value="SPHINGOLIPID DELTA 4 DESATURASE/C-4 HYDROXYLASE PROTEIN DES2"/>
    <property type="match status" value="1"/>
</dbReference>
<name>A0AAU3I206_9ACTN</name>
<dbReference type="PANTHER" id="PTHR12879:SF8">
    <property type="entry name" value="SPHINGOLIPID DELTA(4)-DESATURASE DES1"/>
    <property type="match status" value="1"/>
</dbReference>
<evidence type="ECO:0000256" key="1">
    <source>
        <dbReference type="SAM" id="Phobius"/>
    </source>
</evidence>
<sequence length="313" mass="35438">MTEPRLIFQRARLTARDQATFLFKLGIVALLFAGGTALVLSGHPSGITAGIVVLGALYTHMVELQHQCLHHSAFLKSSRHRAVGVVLGIPLFVSYSHYRVRHLQHHRYLGTDQDSEFFGFDTRQPLTLKALLAGTFDYKRLGGVAVDCYRSWRGTWTYDGGQISERIRRDSMNEHKFITLVVLATVGVAAAGYWELVLQLWVAPLLLVAVPLHFLVELPEHIRCDNDTTDVLRNTRSISGSWFSTWYTNGNNLHVEHHAAMTVPINRLPERHDEVKQFAKFIHRSYWSFYGEVLREVAANSARSSRRTVDSGT</sequence>
<organism evidence="3">
    <name type="scientific">Streptomyces sp. NBC_01393</name>
    <dbReference type="NCBI Taxonomy" id="2903851"/>
    <lineage>
        <taxon>Bacteria</taxon>
        <taxon>Bacillati</taxon>
        <taxon>Actinomycetota</taxon>
        <taxon>Actinomycetes</taxon>
        <taxon>Kitasatosporales</taxon>
        <taxon>Streptomycetaceae</taxon>
        <taxon>Streptomyces</taxon>
    </lineage>
</organism>
<dbReference type="InterPro" id="IPR005804">
    <property type="entry name" value="FA_desaturase_dom"/>
</dbReference>
<dbReference type="GO" id="GO:0016020">
    <property type="term" value="C:membrane"/>
    <property type="evidence" value="ECO:0007669"/>
    <property type="project" value="GOC"/>
</dbReference>
<evidence type="ECO:0000313" key="3">
    <source>
        <dbReference type="EMBL" id="WTZ10560.1"/>
    </source>
</evidence>
<keyword evidence="1" id="KW-0472">Membrane</keyword>
<feature type="domain" description="Fatty acid desaturase" evidence="2">
    <location>
        <begin position="50"/>
        <end position="289"/>
    </location>
</feature>
<dbReference type="GO" id="GO:0046513">
    <property type="term" value="P:ceramide biosynthetic process"/>
    <property type="evidence" value="ECO:0007669"/>
    <property type="project" value="TreeGrafter"/>
</dbReference>
<keyword evidence="1" id="KW-1133">Transmembrane helix</keyword>
<gene>
    <name evidence="3" type="ORF">OG699_22810</name>
</gene>
<feature type="transmembrane region" description="Helical" evidence="1">
    <location>
        <begin position="177"/>
        <end position="194"/>
    </location>
</feature>
<dbReference type="Pfam" id="PF00487">
    <property type="entry name" value="FA_desaturase"/>
    <property type="match status" value="1"/>
</dbReference>
<dbReference type="EMBL" id="CP109546">
    <property type="protein sequence ID" value="WTZ10560.1"/>
    <property type="molecule type" value="Genomic_DNA"/>
</dbReference>
<feature type="transmembrane region" description="Helical" evidence="1">
    <location>
        <begin position="21"/>
        <end position="40"/>
    </location>
</feature>
<evidence type="ECO:0000259" key="2">
    <source>
        <dbReference type="Pfam" id="PF00487"/>
    </source>
</evidence>